<name>A0A1H8ANY6_9FIRM</name>
<dbReference type="OrthoDB" id="1859840at2"/>
<evidence type="ECO:0008006" key="4">
    <source>
        <dbReference type="Google" id="ProtNLM"/>
    </source>
</evidence>
<keyword evidence="1" id="KW-0732">Signal</keyword>
<proteinExistence type="predicted"/>
<dbReference type="STRING" id="474960.SAMN05216180_1410"/>
<dbReference type="PROSITE" id="PS51257">
    <property type="entry name" value="PROKAR_LIPOPROTEIN"/>
    <property type="match status" value="1"/>
</dbReference>
<dbReference type="EMBL" id="FOCG01000001">
    <property type="protein sequence ID" value="SEM71489.1"/>
    <property type="molecule type" value="Genomic_DNA"/>
</dbReference>
<feature type="chain" id="PRO_5038979975" description="DUF4358 domain-containing protein" evidence="1">
    <location>
        <begin position="27"/>
        <end position="158"/>
    </location>
</feature>
<organism evidence="2 3">
    <name type="scientific">Hydrogenoanaerobacterium saccharovorans</name>
    <dbReference type="NCBI Taxonomy" id="474960"/>
    <lineage>
        <taxon>Bacteria</taxon>
        <taxon>Bacillati</taxon>
        <taxon>Bacillota</taxon>
        <taxon>Clostridia</taxon>
        <taxon>Eubacteriales</taxon>
        <taxon>Oscillospiraceae</taxon>
        <taxon>Hydrogenoanaerobacterium</taxon>
    </lineage>
</organism>
<sequence>MKKTLTTAIAVLLAIGAVLSGCGKHAAAQVDVSAVAQAFRDGLTFQDEMNEIAETRLGDYYPTIDVSTLNGFKMYKGASGATAEEIAVFQAKDSESVKDIEKAIETRLEDLKLQFEDYVPAEVKKITEAVTETSGSVVVLVVADDAAAAQKIVDEQLG</sequence>
<accession>A0A1H8ANY6</accession>
<feature type="signal peptide" evidence="1">
    <location>
        <begin position="1"/>
        <end position="26"/>
    </location>
</feature>
<evidence type="ECO:0000313" key="2">
    <source>
        <dbReference type="EMBL" id="SEM71489.1"/>
    </source>
</evidence>
<keyword evidence="3" id="KW-1185">Reference proteome</keyword>
<dbReference type="Proteomes" id="UP000199158">
    <property type="component" value="Unassembled WGS sequence"/>
</dbReference>
<dbReference type="RefSeq" id="WP_092753016.1">
    <property type="nucleotide sequence ID" value="NZ_FOCG01000001.1"/>
</dbReference>
<dbReference type="AlphaFoldDB" id="A0A1H8ANY6"/>
<dbReference type="InterPro" id="IPR025648">
    <property type="entry name" value="DUF4358"/>
</dbReference>
<protein>
    <recommendedName>
        <fullName evidence="4">DUF4358 domain-containing protein</fullName>
    </recommendedName>
</protein>
<evidence type="ECO:0000313" key="3">
    <source>
        <dbReference type="Proteomes" id="UP000199158"/>
    </source>
</evidence>
<reference evidence="2 3" key="1">
    <citation type="submission" date="2016-10" db="EMBL/GenBank/DDBJ databases">
        <authorList>
            <person name="de Groot N.N."/>
        </authorList>
    </citation>
    <scope>NUCLEOTIDE SEQUENCE [LARGE SCALE GENOMIC DNA]</scope>
    <source>
        <strain evidence="2 3">CGMCC 1.5070</strain>
    </source>
</reference>
<evidence type="ECO:0000256" key="1">
    <source>
        <dbReference type="SAM" id="SignalP"/>
    </source>
</evidence>
<gene>
    <name evidence="2" type="ORF">SAMN05216180_1410</name>
</gene>
<dbReference type="Pfam" id="PF14270">
    <property type="entry name" value="DUF4358"/>
    <property type="match status" value="1"/>
</dbReference>